<evidence type="ECO:0000259" key="1">
    <source>
        <dbReference type="Pfam" id="PF00144"/>
    </source>
</evidence>
<dbReference type="RefSeq" id="WP_058294135.1">
    <property type="nucleotide sequence ID" value="NZ_CAMRXG010000065.1"/>
</dbReference>
<sequence>MKNSNCNYTAAQWQSVPPSKVDINEETLLKLDPIIRSQYNNINGIIIVHKGNIVLERYYNGYRINDKFHVASITKSILNALIGIAIDKKYIKSIEERVLDFFPEYTFSSHDEQKNKVTLHNLLTMTTPYPFEDWKEPLDKLCTQADWVKYTLDSLGEDGEIGKFKYSTAGAHLISAIITRSTGKCARDFANEYLFKPIGIKPISDYKVDKFDYEYLFGKKLKGWPHDPNGNSTGGWGLNLTTRDMAKLGLLYLNNGIWNDKQILSKNWIKESTTMHEGENDFMSYKYGYLWWLQKDDVFSYSAIGDGGNMICCIPEKDLVVAISCEIIPQTNDRWELIKNHIIPFIKN</sequence>
<proteinExistence type="predicted"/>
<name>A0A2A7ME47_9CLOT</name>
<protein>
    <submittedName>
        <fullName evidence="2">6-aminohexanoate hydrolase</fullName>
    </submittedName>
</protein>
<dbReference type="STRING" id="137838.GCA_001458595_01253"/>
<dbReference type="Proteomes" id="UP000220840">
    <property type="component" value="Unassembled WGS sequence"/>
</dbReference>
<dbReference type="Gene3D" id="3.40.710.10">
    <property type="entry name" value="DD-peptidase/beta-lactamase superfamily"/>
    <property type="match status" value="1"/>
</dbReference>
<accession>A0A2A7ME47</accession>
<dbReference type="SUPFAM" id="SSF56601">
    <property type="entry name" value="beta-lactamase/transpeptidase-like"/>
    <property type="match status" value="1"/>
</dbReference>
<organism evidence="2 3">
    <name type="scientific">Clostridium neonatale</name>
    <dbReference type="NCBI Taxonomy" id="137838"/>
    <lineage>
        <taxon>Bacteria</taxon>
        <taxon>Bacillati</taxon>
        <taxon>Bacillota</taxon>
        <taxon>Clostridia</taxon>
        <taxon>Eubacteriales</taxon>
        <taxon>Clostridiaceae</taxon>
        <taxon>Clostridium</taxon>
    </lineage>
</organism>
<dbReference type="InterPro" id="IPR001466">
    <property type="entry name" value="Beta-lactam-related"/>
</dbReference>
<dbReference type="AlphaFoldDB" id="A0A2A7ME47"/>
<reference evidence="2 3" key="1">
    <citation type="submission" date="2017-10" db="EMBL/GenBank/DDBJ databases">
        <title>Effective Description of Clostridium neonatale sp. nov. linked to necrotizing enterocolitis in neonates and a clarification of species assignable to the genus Clostridium (Prazmowski 1880) emend. Lawson and Rainey 2016.</title>
        <authorList>
            <person name="Bernard K."/>
            <person name="Burdz T."/>
            <person name="Wiebe D."/>
            <person name="Balcewich B."/>
            <person name="Alfa M."/>
            <person name="Bernier A.-M."/>
        </authorList>
    </citation>
    <scope>NUCLEOTIDE SEQUENCE [LARGE SCALE GENOMIC DNA]</scope>
    <source>
        <strain evidence="2 3">LCDC99A005</strain>
    </source>
</reference>
<keyword evidence="2" id="KW-0378">Hydrolase</keyword>
<dbReference type="GeneID" id="68876274"/>
<dbReference type="InterPro" id="IPR012338">
    <property type="entry name" value="Beta-lactam/transpept-like"/>
</dbReference>
<comment type="caution">
    <text evidence="2">The sequence shown here is derived from an EMBL/GenBank/DDBJ whole genome shotgun (WGS) entry which is preliminary data.</text>
</comment>
<dbReference type="InterPro" id="IPR050789">
    <property type="entry name" value="Diverse_Enzym_Activities"/>
</dbReference>
<dbReference type="EMBL" id="PDCJ01000002">
    <property type="protein sequence ID" value="PEG29965.1"/>
    <property type="molecule type" value="Genomic_DNA"/>
</dbReference>
<evidence type="ECO:0000313" key="2">
    <source>
        <dbReference type="EMBL" id="PEG29965.1"/>
    </source>
</evidence>
<dbReference type="GO" id="GO:0016787">
    <property type="term" value="F:hydrolase activity"/>
    <property type="evidence" value="ECO:0007669"/>
    <property type="project" value="UniProtKB-KW"/>
</dbReference>
<gene>
    <name evidence="2" type="ORF">CQ394_15100</name>
</gene>
<dbReference type="PANTHER" id="PTHR43283">
    <property type="entry name" value="BETA-LACTAMASE-RELATED"/>
    <property type="match status" value="1"/>
</dbReference>
<keyword evidence="3" id="KW-1185">Reference proteome</keyword>
<dbReference type="Pfam" id="PF00144">
    <property type="entry name" value="Beta-lactamase"/>
    <property type="match status" value="1"/>
</dbReference>
<feature type="domain" description="Beta-lactamase-related" evidence="1">
    <location>
        <begin position="45"/>
        <end position="324"/>
    </location>
</feature>
<evidence type="ECO:0000313" key="3">
    <source>
        <dbReference type="Proteomes" id="UP000220840"/>
    </source>
</evidence>
<dbReference type="OrthoDB" id="9773047at2"/>
<dbReference type="PANTHER" id="PTHR43283:SF7">
    <property type="entry name" value="BETA-LACTAMASE-RELATED DOMAIN-CONTAINING PROTEIN"/>
    <property type="match status" value="1"/>
</dbReference>